<feature type="domain" description="HNH nuclease" evidence="1">
    <location>
        <begin position="347"/>
        <end position="397"/>
    </location>
</feature>
<dbReference type="AlphaFoldDB" id="A0A1Y5SN21"/>
<dbReference type="RefSeq" id="WP_085864499.1">
    <property type="nucleotide sequence ID" value="NZ_FWFT01000003.1"/>
</dbReference>
<protein>
    <recommendedName>
        <fullName evidence="1">HNH nuclease domain-containing protein</fullName>
    </recommendedName>
</protein>
<name>A0A1Y5SN21_9RHOB</name>
<accession>A0A1Y5SN21</accession>
<evidence type="ECO:0000259" key="1">
    <source>
        <dbReference type="Pfam" id="PF13391"/>
    </source>
</evidence>
<evidence type="ECO:0000313" key="2">
    <source>
        <dbReference type="EMBL" id="SLN41402.1"/>
    </source>
</evidence>
<reference evidence="2 3" key="1">
    <citation type="submission" date="2017-03" db="EMBL/GenBank/DDBJ databases">
        <authorList>
            <person name="Afonso C.L."/>
            <person name="Miller P.J."/>
            <person name="Scott M.A."/>
            <person name="Spackman E."/>
            <person name="Goraichik I."/>
            <person name="Dimitrov K.M."/>
            <person name="Suarez D.L."/>
            <person name="Swayne D.E."/>
        </authorList>
    </citation>
    <scope>NUCLEOTIDE SEQUENCE [LARGE SCALE GENOMIC DNA]</scope>
    <source>
        <strain evidence="2 3">CECT 8397</strain>
    </source>
</reference>
<dbReference type="InterPro" id="IPR003615">
    <property type="entry name" value="HNH_nuc"/>
</dbReference>
<dbReference type="Proteomes" id="UP000193623">
    <property type="component" value="Unassembled WGS sequence"/>
</dbReference>
<dbReference type="OrthoDB" id="529575at2"/>
<dbReference type="EMBL" id="FWFT01000003">
    <property type="protein sequence ID" value="SLN41402.1"/>
    <property type="molecule type" value="Genomic_DNA"/>
</dbReference>
<sequence>MNALQLEIARFLAWKAIAKKRTTYQELAEAIGWPHPTGRGLGKNLYAVLHYMHDKRLPPLTTILVRKGHRYPDDDALDYIREAIGAVDIADAQENVFQYDWGSIQELRAVADDLPGGRAIWRSSFRKQVDAGDAGSHAFLLKFNGELHGPGGVSRPIDPRDWDDQVLSMPWDSPRASSWTDKSPGPQVVAGDVLYLWANEEEAFGSGLGLTGIAKAKDAHLKDGVLEILLAELALLKSPFGFRSLGATGWNSTVLDRINEDRSPRAWAMKPDEQAEIDELILSYGSRKSDAISSLELQHLSPLDRALSDDRDAVLAAEEERKTTTVKARPEQQKFREAAMLRHGGRCVVTGFTPPTVLEAAHVIPHTGNPAFEVPENSLILRRDVHSLFDAGMIAINPKSGLIVVSSELKATAYRKLDGKSVMHKLAPESLSYQFRRFKKASL</sequence>
<gene>
    <name evidence="2" type="ORF">PSJ8397_02075</name>
</gene>
<proteinExistence type="predicted"/>
<keyword evidence="3" id="KW-1185">Reference proteome</keyword>
<dbReference type="Pfam" id="PF13391">
    <property type="entry name" value="HNH_2"/>
    <property type="match status" value="1"/>
</dbReference>
<organism evidence="2 3">
    <name type="scientific">Pseudooctadecabacter jejudonensis</name>
    <dbReference type="NCBI Taxonomy" id="1391910"/>
    <lineage>
        <taxon>Bacteria</taxon>
        <taxon>Pseudomonadati</taxon>
        <taxon>Pseudomonadota</taxon>
        <taxon>Alphaproteobacteria</taxon>
        <taxon>Rhodobacterales</taxon>
        <taxon>Paracoccaceae</taxon>
        <taxon>Pseudooctadecabacter</taxon>
    </lineage>
</organism>
<evidence type="ECO:0000313" key="3">
    <source>
        <dbReference type="Proteomes" id="UP000193623"/>
    </source>
</evidence>